<organism evidence="5 6">
    <name type="scientific">Candidatus Nanohalococcus occultus</name>
    <dbReference type="NCBI Taxonomy" id="2978047"/>
    <lineage>
        <taxon>Archaea</taxon>
        <taxon>Candidatus Nanohalarchaeota</taxon>
        <taxon>Candidatus Nanohalarchaeota incertae sedis</taxon>
        <taxon>Candidatus Nanohalococcus</taxon>
    </lineage>
</organism>
<dbReference type="EMBL" id="CP104395">
    <property type="protein sequence ID" value="WEL19311.1"/>
    <property type="molecule type" value="Genomic_DNA"/>
</dbReference>
<dbReference type="GeneID" id="90589720"/>
<dbReference type="SMART" id="SM00746">
    <property type="entry name" value="TRASH"/>
    <property type="match status" value="1"/>
</dbReference>
<dbReference type="InterPro" id="IPR000988">
    <property type="entry name" value="Ribosomal_eL24-rel_N"/>
</dbReference>
<keyword evidence="2" id="KW-0862">Zinc</keyword>
<evidence type="ECO:0000256" key="1">
    <source>
        <dbReference type="ARBA" id="ARBA00005647"/>
    </source>
</evidence>
<evidence type="ECO:0000313" key="5">
    <source>
        <dbReference type="EMBL" id="WEL19311.1"/>
    </source>
</evidence>
<dbReference type="Pfam" id="PF01246">
    <property type="entry name" value="Ribosomal_L24e"/>
    <property type="match status" value="1"/>
</dbReference>
<dbReference type="Proteomes" id="UP001218034">
    <property type="component" value="Chromosome"/>
</dbReference>
<keyword evidence="6" id="KW-1185">Reference proteome</keyword>
<comment type="similarity">
    <text evidence="1">Belongs to the eukaryotic ribosomal protein eL24 family.</text>
</comment>
<name>A0ABY8CHZ9_9ARCH</name>
<evidence type="ECO:0000259" key="4">
    <source>
        <dbReference type="SMART" id="SM00746"/>
    </source>
</evidence>
<dbReference type="Gene3D" id="2.30.170.20">
    <property type="entry name" value="Ribosomal protein L24e"/>
    <property type="match status" value="1"/>
</dbReference>
<keyword evidence="5" id="KW-0687">Ribonucleoprotein</keyword>
<gene>
    <name evidence="5" type="primary">rpl24a</name>
    <name evidence="5" type="ORF">SVXNc_0284</name>
</gene>
<evidence type="ECO:0000313" key="6">
    <source>
        <dbReference type="Proteomes" id="UP001218034"/>
    </source>
</evidence>
<sequence length="49" mass="5764">MECDYCGDEARKTQGKLLVLNSGDKKFFCSGSCEKNWKNKRKHTHRKQE</sequence>
<accession>A0ABY8CHZ9</accession>
<protein>
    <recommendedName>
        <fullName evidence="3">50S ribosomal protein L24e</fullName>
    </recommendedName>
</protein>
<dbReference type="InterPro" id="IPR011017">
    <property type="entry name" value="TRASH_dom"/>
</dbReference>
<reference evidence="5 6" key="1">
    <citation type="submission" date="2022-09" db="EMBL/GenBank/DDBJ databases">
        <title>Xylan utilization by haloarchaea-nanohaloarchaea associations.</title>
        <authorList>
            <person name="Yakimov M."/>
        </authorList>
    </citation>
    <scope>NUCLEOTIDE SEQUENCE [LARGE SCALE GENOMIC DNA]</scope>
    <source>
        <strain evidence="5 6">SVXNc</strain>
    </source>
</reference>
<proteinExistence type="inferred from homology"/>
<keyword evidence="2" id="KW-0863">Zinc-finger</keyword>
<dbReference type="RefSeq" id="WP_347722183.1">
    <property type="nucleotide sequence ID" value="NZ_CP104395.1"/>
</dbReference>
<keyword evidence="2" id="KW-0479">Metal-binding</keyword>
<feature type="domain" description="TRASH" evidence="4">
    <location>
        <begin position="3"/>
        <end position="41"/>
    </location>
</feature>
<dbReference type="GO" id="GO:0005840">
    <property type="term" value="C:ribosome"/>
    <property type="evidence" value="ECO:0007669"/>
    <property type="project" value="UniProtKB-KW"/>
</dbReference>
<keyword evidence="5" id="KW-0689">Ribosomal protein</keyword>
<evidence type="ECO:0000256" key="3">
    <source>
        <dbReference type="ARBA" id="ARBA00035507"/>
    </source>
</evidence>
<dbReference type="InterPro" id="IPR038630">
    <property type="entry name" value="L24e/L24_sf"/>
</dbReference>
<evidence type="ECO:0000256" key="2">
    <source>
        <dbReference type="ARBA" id="ARBA00022771"/>
    </source>
</evidence>